<dbReference type="EMBL" id="BDDD01002770">
    <property type="protein sequence ID" value="GAV82976.1"/>
    <property type="molecule type" value="Genomic_DNA"/>
</dbReference>
<dbReference type="InParanoid" id="A0A1Q3CRU9"/>
<organism evidence="2 3">
    <name type="scientific">Cephalotus follicularis</name>
    <name type="common">Albany pitcher plant</name>
    <dbReference type="NCBI Taxonomy" id="3775"/>
    <lineage>
        <taxon>Eukaryota</taxon>
        <taxon>Viridiplantae</taxon>
        <taxon>Streptophyta</taxon>
        <taxon>Embryophyta</taxon>
        <taxon>Tracheophyta</taxon>
        <taxon>Spermatophyta</taxon>
        <taxon>Magnoliopsida</taxon>
        <taxon>eudicotyledons</taxon>
        <taxon>Gunneridae</taxon>
        <taxon>Pentapetalae</taxon>
        <taxon>rosids</taxon>
        <taxon>fabids</taxon>
        <taxon>Oxalidales</taxon>
        <taxon>Cephalotaceae</taxon>
        <taxon>Cephalotus</taxon>
    </lineage>
</organism>
<dbReference type="AlphaFoldDB" id="A0A1Q3CRU9"/>
<dbReference type="InterPro" id="IPR055298">
    <property type="entry name" value="AtLOH3-like"/>
</dbReference>
<gene>
    <name evidence="2" type="ORF">CFOL_v3_26427</name>
</gene>
<evidence type="ECO:0000259" key="1">
    <source>
        <dbReference type="Pfam" id="PF05699"/>
    </source>
</evidence>
<proteinExistence type="predicted"/>
<keyword evidence="3" id="KW-1185">Reference proteome</keyword>
<dbReference type="STRING" id="3775.A0A1Q3CRU9"/>
<dbReference type="InterPro" id="IPR008906">
    <property type="entry name" value="HATC_C_dom"/>
</dbReference>
<dbReference type="Pfam" id="PF05699">
    <property type="entry name" value="Dimer_Tnp_hAT"/>
    <property type="match status" value="1"/>
</dbReference>
<dbReference type="Proteomes" id="UP000187406">
    <property type="component" value="Unassembled WGS sequence"/>
</dbReference>
<name>A0A1Q3CRU9_CEPFO</name>
<feature type="domain" description="HAT C-terminal dimerisation" evidence="1">
    <location>
        <begin position="324"/>
        <end position="380"/>
    </location>
</feature>
<evidence type="ECO:0000313" key="2">
    <source>
        <dbReference type="EMBL" id="GAV82976.1"/>
    </source>
</evidence>
<sequence>MVKPKTIDSFFKKKNIGYSESSTPPLVSDSTSVLEQRPYKSQRIETKEVFATSLERDPGLRPLTWDYLINKHDEIRRIYITDLLRLYNPTCTVLGKIVEDGSTYSQRGEACVAYDLLTSFEFVFILHLLKEIMEITDILRQALQQKSQDIVNAMHLVAGTKTLIHNLRENGWEKLRETTRKFCNKHDIEIPEMSAQFTMSRALNLARSRSQQAHKTVEHHFQVDVFIATIDSQLQELNIRFNEHVVELIILSSVLNPNDGYRSFDCDKICNLVEKFYPLDFTEQEKILLKCQLQLYQFDVINHPDMHNLCTIAGLCRKLVETEKSEIYYLIDRLFRLVLTLPVSTATTERAFSAIKIITRLRSKMEDDFLTNCLVVYIEQAIAEKINIDKIIDDFYDMKKRRIQLRQ</sequence>
<dbReference type="PANTHER" id="PTHR11697">
    <property type="entry name" value="GENERAL TRANSCRIPTION FACTOR 2-RELATED ZINC FINGER PROTEIN"/>
    <property type="match status" value="1"/>
</dbReference>
<dbReference type="OrthoDB" id="118159at2759"/>
<evidence type="ECO:0000313" key="3">
    <source>
        <dbReference type="Proteomes" id="UP000187406"/>
    </source>
</evidence>
<protein>
    <submittedName>
        <fullName evidence="2">Dimer_Tnp_hAT domain-containing protein</fullName>
    </submittedName>
</protein>
<comment type="caution">
    <text evidence="2">The sequence shown here is derived from an EMBL/GenBank/DDBJ whole genome shotgun (WGS) entry which is preliminary data.</text>
</comment>
<dbReference type="PANTHER" id="PTHR11697:SF230">
    <property type="entry name" value="ZINC FINGER, MYM DOMAIN CONTAINING 1"/>
    <property type="match status" value="1"/>
</dbReference>
<accession>A0A1Q3CRU9</accession>
<dbReference type="GO" id="GO:0046983">
    <property type="term" value="F:protein dimerization activity"/>
    <property type="evidence" value="ECO:0007669"/>
    <property type="project" value="InterPro"/>
</dbReference>
<reference evidence="3" key="1">
    <citation type="submission" date="2016-04" db="EMBL/GenBank/DDBJ databases">
        <title>Cephalotus genome sequencing.</title>
        <authorList>
            <person name="Fukushima K."/>
            <person name="Hasebe M."/>
            <person name="Fang X."/>
        </authorList>
    </citation>
    <scope>NUCLEOTIDE SEQUENCE [LARGE SCALE GENOMIC DNA]</scope>
    <source>
        <strain evidence="3">cv. St1</strain>
    </source>
</reference>